<keyword evidence="1" id="KW-0175">Coiled coil</keyword>
<gene>
    <name evidence="3" type="ORF">LITE_LOCUS42350</name>
</gene>
<feature type="compositionally biased region" description="Basic and acidic residues" evidence="2">
    <location>
        <begin position="348"/>
        <end position="366"/>
    </location>
</feature>
<evidence type="ECO:0000256" key="1">
    <source>
        <dbReference type="SAM" id="Coils"/>
    </source>
</evidence>
<feature type="region of interest" description="Disordered" evidence="2">
    <location>
        <begin position="1"/>
        <end position="99"/>
    </location>
</feature>
<feature type="region of interest" description="Disordered" evidence="2">
    <location>
        <begin position="332"/>
        <end position="398"/>
    </location>
</feature>
<evidence type="ECO:0000313" key="4">
    <source>
        <dbReference type="Proteomes" id="UP001154282"/>
    </source>
</evidence>
<dbReference type="EMBL" id="CAMGYJ010000009">
    <property type="protein sequence ID" value="CAI0542061.1"/>
    <property type="molecule type" value="Genomic_DNA"/>
</dbReference>
<keyword evidence="4" id="KW-1185">Reference proteome</keyword>
<reference evidence="3" key="1">
    <citation type="submission" date="2022-08" db="EMBL/GenBank/DDBJ databases">
        <authorList>
            <person name="Gutierrez-Valencia J."/>
        </authorList>
    </citation>
    <scope>NUCLEOTIDE SEQUENCE</scope>
</reference>
<accession>A0AAV0QB20</accession>
<dbReference type="Proteomes" id="UP001154282">
    <property type="component" value="Unassembled WGS sequence"/>
</dbReference>
<feature type="non-terminal residue" evidence="3">
    <location>
        <position position="1"/>
    </location>
</feature>
<organism evidence="3 4">
    <name type="scientific">Linum tenue</name>
    <dbReference type="NCBI Taxonomy" id="586396"/>
    <lineage>
        <taxon>Eukaryota</taxon>
        <taxon>Viridiplantae</taxon>
        <taxon>Streptophyta</taxon>
        <taxon>Embryophyta</taxon>
        <taxon>Tracheophyta</taxon>
        <taxon>Spermatophyta</taxon>
        <taxon>Magnoliopsida</taxon>
        <taxon>eudicotyledons</taxon>
        <taxon>Gunneridae</taxon>
        <taxon>Pentapetalae</taxon>
        <taxon>rosids</taxon>
        <taxon>fabids</taxon>
        <taxon>Malpighiales</taxon>
        <taxon>Linaceae</taxon>
        <taxon>Linum</taxon>
    </lineage>
</organism>
<protein>
    <submittedName>
        <fullName evidence="3">Uncharacterized protein</fullName>
    </submittedName>
</protein>
<feature type="compositionally biased region" description="Acidic residues" evidence="2">
    <location>
        <begin position="367"/>
        <end position="378"/>
    </location>
</feature>
<proteinExistence type="predicted"/>
<feature type="coiled-coil region" evidence="1">
    <location>
        <begin position="210"/>
        <end position="261"/>
    </location>
</feature>
<feature type="compositionally biased region" description="Low complexity" evidence="2">
    <location>
        <begin position="80"/>
        <end position="99"/>
    </location>
</feature>
<name>A0AAV0QB20_9ROSI</name>
<sequence length="398" mass="43804">RKKKVGAAPKPSKRKEVEQPQPQVVERPRKTLRIAEPTVQAAKQLPATPQLSAAQQLSLALSEPEATVSRPARRGGDGAGSSSGTSATTPPVSAVPPSATVHQVRDVRIHTAAACNLVSANHALRAIGPILSVPPRVEKTDPLHDLAQIHFAGLSATFRAQQERASMRAKMKADEAQIVQLEGKVLGANNRAEDATSKANEALESLGLLQSRLAADVEAAKEQVRNEERTALREELEVSFSERLRKAREEFQKEKDDLVRLHTVAKAEAVRAAEVAAVRQFKSSQPFGKIMADAMTKAVIAVGKKIRPENPGMRWDTREMVQHVKVWISEKRPLDSDSESEEEEEEEVERREEVERPTGEERKDGEVADEDEEDEEEERPLLRRKLSREGGQPDTGSA</sequence>
<evidence type="ECO:0000313" key="3">
    <source>
        <dbReference type="EMBL" id="CAI0542061.1"/>
    </source>
</evidence>
<comment type="caution">
    <text evidence="3">The sequence shown here is derived from an EMBL/GenBank/DDBJ whole genome shotgun (WGS) entry which is preliminary data.</text>
</comment>
<evidence type="ECO:0000256" key="2">
    <source>
        <dbReference type="SAM" id="MobiDB-lite"/>
    </source>
</evidence>
<dbReference type="AlphaFoldDB" id="A0AAV0QB20"/>
<feature type="compositionally biased region" description="Low complexity" evidence="2">
    <location>
        <begin position="50"/>
        <end position="62"/>
    </location>
</feature>
<feature type="compositionally biased region" description="Acidic residues" evidence="2">
    <location>
        <begin position="336"/>
        <end position="347"/>
    </location>
</feature>